<dbReference type="KEGG" id="dtn:DTL3_0264"/>
<dbReference type="RefSeq" id="WP_045087193.1">
    <property type="nucleotide sequence ID" value="NZ_LN824141.1"/>
</dbReference>
<dbReference type="GO" id="GO:0050566">
    <property type="term" value="F:asparaginyl-tRNA synthase (glutamine-hydrolyzing) activity"/>
    <property type="evidence" value="ECO:0007669"/>
    <property type="project" value="RHEA"/>
</dbReference>
<comment type="catalytic activity">
    <reaction evidence="8 10">
        <text>L-aspartyl-tRNA(Asn) + L-glutamine + ATP + H2O = L-asparaginyl-tRNA(Asn) + L-glutamate + ADP + phosphate + 2 H(+)</text>
        <dbReference type="Rhea" id="RHEA:14513"/>
        <dbReference type="Rhea" id="RHEA-COMP:9674"/>
        <dbReference type="Rhea" id="RHEA-COMP:9677"/>
        <dbReference type="ChEBI" id="CHEBI:15377"/>
        <dbReference type="ChEBI" id="CHEBI:15378"/>
        <dbReference type="ChEBI" id="CHEBI:29985"/>
        <dbReference type="ChEBI" id="CHEBI:30616"/>
        <dbReference type="ChEBI" id="CHEBI:43474"/>
        <dbReference type="ChEBI" id="CHEBI:58359"/>
        <dbReference type="ChEBI" id="CHEBI:78515"/>
        <dbReference type="ChEBI" id="CHEBI:78516"/>
        <dbReference type="ChEBI" id="CHEBI:456216"/>
    </reaction>
</comment>
<keyword evidence="13" id="KW-1185">Reference proteome</keyword>
<dbReference type="InterPro" id="IPR017958">
    <property type="entry name" value="Gln-tRNA_amidoTrfase_suB_CS"/>
</dbReference>
<comment type="function">
    <text evidence="7 10">Allows the formation of correctly charged Asn-tRNA(Asn) or Gln-tRNA(Gln) through the transamidation of misacylated Asp-tRNA(Asn) or Glu-tRNA(Gln) in organisms which lack either or both of asparaginyl-tRNA or glutaminyl-tRNA synthetases. The reaction takes place in the presence of glutamine and ATP through an activated phospho-Asp-tRNA(Asn) or phospho-Glu-tRNA(Gln).</text>
</comment>
<sequence>MYKTIIGLEIHTQLLTKTKAFCSCSTESFDSLPNKNICPVCTGHPGTLPVLNEEAVKLAVKAGLIFNGTINKISRFDRKNYFYPDLAKNYQITQYFYPIVSDGYIIIEGKKIRIKRMHLEEDTAKMFHEGDQISTAQESFLDFNRSGIPLLEIVTEPDMESPSEARMFMEKLRNLLRYADISTGDMEKGALRCDANISIIDLENNKVSKRVEIKNINSFKFVEKALEYEQERLINILENNIRMVQETRGWDSNKKETFPMRTKEEDTDYRYFPEPDLPPLILNDEFINHVRSTITEMPEEKAKRFMIQYDLPQYDAEILTSNKELSDFFEKCVIHAKDAKFVSNLIMTDLLREMKENEDEIENLKIKPEYFGELKELLDSNKISTKILKDIFPEIYKTGKSPKVIVQEKGLEQIDDESELRKIIEQIIIENPQEVEKYRNGKKKLLGFFVGEVMKKTKGKANPQKANEILLEFLEDK</sequence>
<dbReference type="NCBIfam" id="TIGR00133">
    <property type="entry name" value="gatB"/>
    <property type="match status" value="1"/>
</dbReference>
<dbReference type="HAMAP" id="MF_00121">
    <property type="entry name" value="GatB"/>
    <property type="match status" value="1"/>
</dbReference>
<dbReference type="InterPro" id="IPR018027">
    <property type="entry name" value="Asn/Gln_amidotransferase"/>
</dbReference>
<dbReference type="InterPro" id="IPR042114">
    <property type="entry name" value="GatB_C_1"/>
</dbReference>
<gene>
    <name evidence="10 12" type="primary">gatB</name>
    <name evidence="12" type="ORF">DTL3_0264</name>
</gene>
<dbReference type="PROSITE" id="PS01234">
    <property type="entry name" value="GATB"/>
    <property type="match status" value="1"/>
</dbReference>
<evidence type="ECO:0000256" key="9">
    <source>
        <dbReference type="ARBA" id="ARBA00047913"/>
    </source>
</evidence>
<dbReference type="InterPro" id="IPR023168">
    <property type="entry name" value="GatB_Yqey_C_2"/>
</dbReference>
<organism evidence="12 13">
    <name type="scientific">Defluviitoga tunisiensis</name>
    <dbReference type="NCBI Taxonomy" id="1006576"/>
    <lineage>
        <taxon>Bacteria</taxon>
        <taxon>Thermotogati</taxon>
        <taxon>Thermotogota</taxon>
        <taxon>Thermotogae</taxon>
        <taxon>Petrotogales</taxon>
        <taxon>Petrotogaceae</taxon>
        <taxon>Defluviitoga</taxon>
    </lineage>
</organism>
<dbReference type="NCBIfam" id="NF004014">
    <property type="entry name" value="PRK05477.1-4"/>
    <property type="match status" value="1"/>
</dbReference>
<dbReference type="GO" id="GO:0016740">
    <property type="term" value="F:transferase activity"/>
    <property type="evidence" value="ECO:0007669"/>
    <property type="project" value="UniProtKB-KW"/>
</dbReference>
<comment type="catalytic activity">
    <reaction evidence="9 10">
        <text>L-glutamyl-tRNA(Gln) + L-glutamine + ATP + H2O = L-glutaminyl-tRNA(Gln) + L-glutamate + ADP + phosphate + H(+)</text>
        <dbReference type="Rhea" id="RHEA:17521"/>
        <dbReference type="Rhea" id="RHEA-COMP:9681"/>
        <dbReference type="Rhea" id="RHEA-COMP:9684"/>
        <dbReference type="ChEBI" id="CHEBI:15377"/>
        <dbReference type="ChEBI" id="CHEBI:15378"/>
        <dbReference type="ChEBI" id="CHEBI:29985"/>
        <dbReference type="ChEBI" id="CHEBI:30616"/>
        <dbReference type="ChEBI" id="CHEBI:43474"/>
        <dbReference type="ChEBI" id="CHEBI:58359"/>
        <dbReference type="ChEBI" id="CHEBI:78520"/>
        <dbReference type="ChEBI" id="CHEBI:78521"/>
        <dbReference type="ChEBI" id="CHEBI:456216"/>
    </reaction>
</comment>
<reference evidence="13" key="1">
    <citation type="submission" date="2014-11" db="EMBL/GenBank/DDBJ databases">
        <authorList>
            <person name="Wibberg D."/>
        </authorList>
    </citation>
    <scope>NUCLEOTIDE SEQUENCE [LARGE SCALE GENOMIC DNA]</scope>
    <source>
        <strain evidence="13">L3</strain>
    </source>
</reference>
<dbReference type="Proteomes" id="UP000032809">
    <property type="component" value="Chromosome I"/>
</dbReference>
<evidence type="ECO:0000313" key="12">
    <source>
        <dbReference type="EMBL" id="CEP77595.1"/>
    </source>
</evidence>
<evidence type="ECO:0000256" key="3">
    <source>
        <dbReference type="ARBA" id="ARBA00022598"/>
    </source>
</evidence>
<dbReference type="STRING" id="1006576.DTL3_0264"/>
<dbReference type="GO" id="GO:0050567">
    <property type="term" value="F:glutaminyl-tRNA synthase (glutamine-hydrolyzing) activity"/>
    <property type="evidence" value="ECO:0007669"/>
    <property type="project" value="UniProtKB-UniRule"/>
</dbReference>
<keyword evidence="5 10" id="KW-0067">ATP-binding</keyword>
<keyword evidence="12" id="KW-0808">Transferase</keyword>
<dbReference type="FunFam" id="1.10.150.380:FF:000001">
    <property type="entry name" value="Aspartyl/glutamyl-tRNA(Asn/Gln) amidotransferase subunit B"/>
    <property type="match status" value="1"/>
</dbReference>
<keyword evidence="6 10" id="KW-0648">Protein biosynthesis</keyword>
<evidence type="ECO:0000256" key="6">
    <source>
        <dbReference type="ARBA" id="ARBA00022917"/>
    </source>
</evidence>
<comment type="similarity">
    <text evidence="1 10">Belongs to the GatB/GatE family. GatB subfamily.</text>
</comment>
<dbReference type="SUPFAM" id="SSF89095">
    <property type="entry name" value="GatB/YqeY motif"/>
    <property type="match status" value="1"/>
</dbReference>
<feature type="domain" description="Asn/Gln amidotransferase" evidence="11">
    <location>
        <begin position="327"/>
        <end position="474"/>
    </location>
</feature>
<name>A0A0C7P021_DEFTU</name>
<evidence type="ECO:0000256" key="8">
    <source>
        <dbReference type="ARBA" id="ARBA00047380"/>
    </source>
</evidence>
<accession>A0A0C7P021</accession>
<keyword evidence="3 10" id="KW-0436">Ligase</keyword>
<dbReference type="InterPro" id="IPR014746">
    <property type="entry name" value="Gln_synth/guanido_kin_cat_dom"/>
</dbReference>
<dbReference type="HOGENOM" id="CLU_019240_0_0_0"/>
<evidence type="ECO:0000256" key="1">
    <source>
        <dbReference type="ARBA" id="ARBA00005306"/>
    </source>
</evidence>
<dbReference type="NCBIfam" id="NF004012">
    <property type="entry name" value="PRK05477.1-2"/>
    <property type="match status" value="1"/>
</dbReference>
<dbReference type="Gene3D" id="1.10.10.410">
    <property type="match status" value="1"/>
</dbReference>
<dbReference type="PANTHER" id="PTHR11659:SF0">
    <property type="entry name" value="GLUTAMYL-TRNA(GLN) AMIDOTRANSFERASE SUBUNIT B, MITOCHONDRIAL"/>
    <property type="match status" value="1"/>
</dbReference>
<dbReference type="FunFam" id="1.10.10.410:FF:000001">
    <property type="entry name" value="Aspartyl/glutamyl-tRNA(Asn/Gln) amidotransferase subunit B"/>
    <property type="match status" value="1"/>
</dbReference>
<dbReference type="EMBL" id="LN824141">
    <property type="protein sequence ID" value="CEP77595.1"/>
    <property type="molecule type" value="Genomic_DNA"/>
</dbReference>
<keyword evidence="4 10" id="KW-0547">Nucleotide-binding</keyword>
<evidence type="ECO:0000256" key="4">
    <source>
        <dbReference type="ARBA" id="ARBA00022741"/>
    </source>
</evidence>
<dbReference type="SMART" id="SM00845">
    <property type="entry name" value="GatB_Yqey"/>
    <property type="match status" value="1"/>
</dbReference>
<evidence type="ECO:0000256" key="7">
    <source>
        <dbReference type="ARBA" id="ARBA00024799"/>
    </source>
</evidence>
<evidence type="ECO:0000313" key="13">
    <source>
        <dbReference type="Proteomes" id="UP000032809"/>
    </source>
</evidence>
<dbReference type="PANTHER" id="PTHR11659">
    <property type="entry name" value="GLUTAMYL-TRNA GLN AMIDOTRANSFERASE SUBUNIT B MITOCHONDRIAL AND PROKARYOTIC PET112-RELATED"/>
    <property type="match status" value="1"/>
</dbReference>
<proteinExistence type="inferred from homology"/>
<dbReference type="GO" id="GO:0070681">
    <property type="term" value="P:glutaminyl-tRNAGln biosynthesis via transamidation"/>
    <property type="evidence" value="ECO:0007669"/>
    <property type="project" value="TreeGrafter"/>
</dbReference>
<dbReference type="EC" id="6.3.5.-" evidence="10"/>
<evidence type="ECO:0000256" key="5">
    <source>
        <dbReference type="ARBA" id="ARBA00022840"/>
    </source>
</evidence>
<protein>
    <recommendedName>
        <fullName evidence="10">Aspartyl/glutamyl-tRNA(Asn/Gln) amidotransferase subunit B</fullName>
        <shortName evidence="10">Asp/Glu-ADT subunit B</shortName>
        <ecNumber evidence="10">6.3.5.-</ecNumber>
    </recommendedName>
</protein>
<dbReference type="GO" id="GO:0005524">
    <property type="term" value="F:ATP binding"/>
    <property type="evidence" value="ECO:0007669"/>
    <property type="project" value="UniProtKB-KW"/>
</dbReference>
<dbReference type="Gene3D" id="1.10.150.380">
    <property type="entry name" value="GatB domain, N-terminal subdomain"/>
    <property type="match status" value="1"/>
</dbReference>
<dbReference type="GO" id="GO:0006412">
    <property type="term" value="P:translation"/>
    <property type="evidence" value="ECO:0007669"/>
    <property type="project" value="UniProtKB-UniRule"/>
</dbReference>
<dbReference type="PATRIC" id="fig|1006576.9.peg.261"/>
<dbReference type="InterPro" id="IPR004413">
    <property type="entry name" value="GatB"/>
</dbReference>
<evidence type="ECO:0000259" key="11">
    <source>
        <dbReference type="SMART" id="SM00845"/>
    </source>
</evidence>
<dbReference type="InterPro" id="IPR003789">
    <property type="entry name" value="Asn/Gln_tRNA_amidoTrase-B-like"/>
</dbReference>
<dbReference type="OrthoDB" id="9804078at2"/>
<dbReference type="Pfam" id="PF02934">
    <property type="entry name" value="GatB_N"/>
    <property type="match status" value="1"/>
</dbReference>
<dbReference type="InterPro" id="IPR017959">
    <property type="entry name" value="Asn/Gln-tRNA_amidoTrfase_suB/E"/>
</dbReference>
<evidence type="ECO:0000256" key="2">
    <source>
        <dbReference type="ARBA" id="ARBA00011123"/>
    </source>
</evidence>
<dbReference type="InterPro" id="IPR006075">
    <property type="entry name" value="Asn/Gln-tRNA_Trfase_suB/E_cat"/>
</dbReference>
<comment type="subunit">
    <text evidence="2 10">Heterotrimer of A, B and C subunits.</text>
</comment>
<dbReference type="AlphaFoldDB" id="A0A0C7P021"/>
<evidence type="ECO:0000256" key="10">
    <source>
        <dbReference type="HAMAP-Rule" id="MF_00121"/>
    </source>
</evidence>
<dbReference type="SUPFAM" id="SSF55931">
    <property type="entry name" value="Glutamine synthetase/guanido kinase"/>
    <property type="match status" value="1"/>
</dbReference>
<dbReference type="Pfam" id="PF02637">
    <property type="entry name" value="GatB_Yqey"/>
    <property type="match status" value="1"/>
</dbReference>